<dbReference type="NCBIfam" id="NF033748">
    <property type="entry name" value="class_F_sortase"/>
    <property type="match status" value="1"/>
</dbReference>
<evidence type="ECO:0000256" key="1">
    <source>
        <dbReference type="ARBA" id="ARBA00022801"/>
    </source>
</evidence>
<dbReference type="InterPro" id="IPR005754">
    <property type="entry name" value="Sortase"/>
</dbReference>
<dbReference type="Proteomes" id="UP000540506">
    <property type="component" value="Unassembled WGS sequence"/>
</dbReference>
<dbReference type="GO" id="GO:0016787">
    <property type="term" value="F:hydrolase activity"/>
    <property type="evidence" value="ECO:0007669"/>
    <property type="project" value="UniProtKB-KW"/>
</dbReference>
<feature type="compositionally biased region" description="Low complexity" evidence="2">
    <location>
        <begin position="45"/>
        <end position="56"/>
    </location>
</feature>
<organism evidence="3 4">
    <name type="scientific">Kitasatospora kifunensis</name>
    <name type="common">Streptomyces kifunensis</name>
    <dbReference type="NCBI Taxonomy" id="58351"/>
    <lineage>
        <taxon>Bacteria</taxon>
        <taxon>Bacillati</taxon>
        <taxon>Actinomycetota</taxon>
        <taxon>Actinomycetes</taxon>
        <taxon>Kitasatosporales</taxon>
        <taxon>Streptomycetaceae</taxon>
        <taxon>Kitasatospora</taxon>
    </lineage>
</organism>
<dbReference type="CDD" id="cd05829">
    <property type="entry name" value="Sortase_F"/>
    <property type="match status" value="1"/>
</dbReference>
<protein>
    <submittedName>
        <fullName evidence="3">Sortase (Surface protein transpeptidase)</fullName>
    </submittedName>
</protein>
<dbReference type="Pfam" id="PF04203">
    <property type="entry name" value="Sortase"/>
    <property type="match status" value="1"/>
</dbReference>
<dbReference type="Gene3D" id="2.40.260.10">
    <property type="entry name" value="Sortase"/>
    <property type="match status" value="1"/>
</dbReference>
<feature type="region of interest" description="Disordered" evidence="2">
    <location>
        <begin position="112"/>
        <end position="136"/>
    </location>
</feature>
<gene>
    <name evidence="3" type="ORF">FHR34_007017</name>
</gene>
<accession>A0A7W7R9H5</accession>
<proteinExistence type="predicted"/>
<evidence type="ECO:0000313" key="4">
    <source>
        <dbReference type="Proteomes" id="UP000540506"/>
    </source>
</evidence>
<dbReference type="EMBL" id="JACHJV010000002">
    <property type="protein sequence ID" value="MBB4927922.1"/>
    <property type="molecule type" value="Genomic_DNA"/>
</dbReference>
<name>A0A7W7R9H5_KITKI</name>
<dbReference type="InterPro" id="IPR023365">
    <property type="entry name" value="Sortase_dom-sf"/>
</dbReference>
<feature type="compositionally biased region" description="Pro residues" evidence="2">
    <location>
        <begin position="57"/>
        <end position="67"/>
    </location>
</feature>
<sequence length="244" mass="25453">MRQLPPTALRASVAALSAIALTSGVWLIHNGSRTTAPPRPSAAQAFASHPSSSKSPTPTPQSPPNGPPAASASASDEPELELEPEPQEIAPPAVPAPTRVKIPSLGVDAPLTGLSLQPDGVLEAPDPNDTKRAGWYKDGTRPGAVGTAVIAGHVDSMTGPAVFYKLGLLKKGSDIEVDQADGHTALFTVDAVETYPLNAFPDAQVYDAADRPELRLITCGGDFNKKEQKYLGNTVVYAHLINPT</sequence>
<dbReference type="InterPro" id="IPR042001">
    <property type="entry name" value="Sortase_F"/>
</dbReference>
<dbReference type="AlphaFoldDB" id="A0A7W7R9H5"/>
<dbReference type="RefSeq" id="WP_184944726.1">
    <property type="nucleotide sequence ID" value="NZ_JACHJV010000002.1"/>
</dbReference>
<reference evidence="3 4" key="1">
    <citation type="submission" date="2020-08" db="EMBL/GenBank/DDBJ databases">
        <title>Sequencing the genomes of 1000 actinobacteria strains.</title>
        <authorList>
            <person name="Klenk H.-P."/>
        </authorList>
    </citation>
    <scope>NUCLEOTIDE SEQUENCE [LARGE SCALE GENOMIC DNA]</scope>
    <source>
        <strain evidence="3 4">DSM 41654</strain>
    </source>
</reference>
<dbReference type="SUPFAM" id="SSF63817">
    <property type="entry name" value="Sortase"/>
    <property type="match status" value="1"/>
</dbReference>
<evidence type="ECO:0000313" key="3">
    <source>
        <dbReference type="EMBL" id="MBB4927922.1"/>
    </source>
</evidence>
<evidence type="ECO:0000256" key="2">
    <source>
        <dbReference type="SAM" id="MobiDB-lite"/>
    </source>
</evidence>
<keyword evidence="1" id="KW-0378">Hydrolase</keyword>
<feature type="region of interest" description="Disordered" evidence="2">
    <location>
        <begin position="31"/>
        <end position="97"/>
    </location>
</feature>
<comment type="caution">
    <text evidence="3">The sequence shown here is derived from an EMBL/GenBank/DDBJ whole genome shotgun (WGS) entry which is preliminary data.</text>
</comment>
<keyword evidence="4" id="KW-1185">Reference proteome</keyword>
<feature type="compositionally biased region" description="Acidic residues" evidence="2">
    <location>
        <begin position="76"/>
        <end position="86"/>
    </location>
</feature>